<dbReference type="EMBL" id="BMAU01021351">
    <property type="protein sequence ID" value="GFY19269.1"/>
    <property type="molecule type" value="Genomic_DNA"/>
</dbReference>
<name>A0A8X6VRL5_TRICX</name>
<evidence type="ECO:0000313" key="1">
    <source>
        <dbReference type="EMBL" id="GFY19269.1"/>
    </source>
</evidence>
<accession>A0A8X6VRL5</accession>
<protein>
    <submittedName>
        <fullName evidence="1">Retrovirus-related Pol polyprotein from transposon 412</fullName>
    </submittedName>
</protein>
<keyword evidence="2" id="KW-1185">Reference proteome</keyword>
<dbReference type="InterPro" id="IPR012337">
    <property type="entry name" value="RNaseH-like_sf"/>
</dbReference>
<dbReference type="GO" id="GO:0003676">
    <property type="term" value="F:nucleic acid binding"/>
    <property type="evidence" value="ECO:0007669"/>
    <property type="project" value="InterPro"/>
</dbReference>
<comment type="caution">
    <text evidence="1">The sequence shown here is derived from an EMBL/GenBank/DDBJ whole genome shotgun (WGS) entry which is preliminary data.</text>
</comment>
<sequence length="88" mass="10155">MRRVMWISGVARDPCAARKVPRKHTRGRLQLHNVEAPFERIVFDIQGQLQRSSDGTHNILVVMDYLTMWPETYPIPNQNAQTVAEVLV</sequence>
<organism evidence="1 2">
    <name type="scientific">Trichonephila clavipes</name>
    <name type="common">Golden silk orbweaver</name>
    <name type="synonym">Nephila clavipes</name>
    <dbReference type="NCBI Taxonomy" id="2585209"/>
    <lineage>
        <taxon>Eukaryota</taxon>
        <taxon>Metazoa</taxon>
        <taxon>Ecdysozoa</taxon>
        <taxon>Arthropoda</taxon>
        <taxon>Chelicerata</taxon>
        <taxon>Arachnida</taxon>
        <taxon>Araneae</taxon>
        <taxon>Araneomorphae</taxon>
        <taxon>Entelegynae</taxon>
        <taxon>Araneoidea</taxon>
        <taxon>Nephilidae</taxon>
        <taxon>Trichonephila</taxon>
    </lineage>
</organism>
<dbReference type="Gene3D" id="3.30.420.10">
    <property type="entry name" value="Ribonuclease H-like superfamily/Ribonuclease H"/>
    <property type="match status" value="1"/>
</dbReference>
<dbReference type="AlphaFoldDB" id="A0A8X6VRL5"/>
<dbReference type="Proteomes" id="UP000887159">
    <property type="component" value="Unassembled WGS sequence"/>
</dbReference>
<proteinExistence type="predicted"/>
<dbReference type="InterPro" id="IPR036397">
    <property type="entry name" value="RNaseH_sf"/>
</dbReference>
<reference evidence="1" key="1">
    <citation type="submission" date="2020-08" db="EMBL/GenBank/DDBJ databases">
        <title>Multicomponent nature underlies the extraordinary mechanical properties of spider dragline silk.</title>
        <authorList>
            <person name="Kono N."/>
            <person name="Nakamura H."/>
            <person name="Mori M."/>
            <person name="Yoshida Y."/>
            <person name="Ohtoshi R."/>
            <person name="Malay A.D."/>
            <person name="Moran D.A.P."/>
            <person name="Tomita M."/>
            <person name="Numata K."/>
            <person name="Arakawa K."/>
        </authorList>
    </citation>
    <scope>NUCLEOTIDE SEQUENCE</scope>
</reference>
<evidence type="ECO:0000313" key="2">
    <source>
        <dbReference type="Proteomes" id="UP000887159"/>
    </source>
</evidence>
<gene>
    <name evidence="1" type="primary">X975_13332</name>
    <name evidence="1" type="ORF">TNCV_4226331</name>
</gene>
<dbReference type="SUPFAM" id="SSF53098">
    <property type="entry name" value="Ribonuclease H-like"/>
    <property type="match status" value="1"/>
</dbReference>